<name>A0AAV7EVE3_ARIFI</name>
<feature type="region of interest" description="Disordered" evidence="1">
    <location>
        <begin position="47"/>
        <end position="81"/>
    </location>
</feature>
<proteinExistence type="predicted"/>
<protein>
    <submittedName>
        <fullName evidence="2">Uncharacterized protein</fullName>
    </submittedName>
</protein>
<accession>A0AAV7EVE3</accession>
<keyword evidence="3" id="KW-1185">Reference proteome</keyword>
<evidence type="ECO:0000313" key="3">
    <source>
        <dbReference type="Proteomes" id="UP000825729"/>
    </source>
</evidence>
<evidence type="ECO:0000313" key="2">
    <source>
        <dbReference type="EMBL" id="KAG9452050.1"/>
    </source>
</evidence>
<sequence>MVTIQFSMKFTIIATPNQSGFGRMPVKACSENPVEVARIMRGELATRHSPLVTGHSSASRKAVESSRLQPPPEVGAGKRKDTSVVPRLNSLFISTRNAVFMNENMGEGTAHATAFSCFSENPIHGTSFPWNSAGRRKNVV</sequence>
<organism evidence="2 3">
    <name type="scientific">Aristolochia fimbriata</name>
    <name type="common">White veined hardy Dutchman's pipe vine</name>
    <dbReference type="NCBI Taxonomy" id="158543"/>
    <lineage>
        <taxon>Eukaryota</taxon>
        <taxon>Viridiplantae</taxon>
        <taxon>Streptophyta</taxon>
        <taxon>Embryophyta</taxon>
        <taxon>Tracheophyta</taxon>
        <taxon>Spermatophyta</taxon>
        <taxon>Magnoliopsida</taxon>
        <taxon>Magnoliidae</taxon>
        <taxon>Piperales</taxon>
        <taxon>Aristolochiaceae</taxon>
        <taxon>Aristolochia</taxon>
    </lineage>
</organism>
<dbReference type="AlphaFoldDB" id="A0AAV7EVE3"/>
<dbReference type="EMBL" id="JAINDJ010000003">
    <property type="protein sequence ID" value="KAG9452050.1"/>
    <property type="molecule type" value="Genomic_DNA"/>
</dbReference>
<comment type="caution">
    <text evidence="2">The sequence shown here is derived from an EMBL/GenBank/DDBJ whole genome shotgun (WGS) entry which is preliminary data.</text>
</comment>
<dbReference type="Proteomes" id="UP000825729">
    <property type="component" value="Unassembled WGS sequence"/>
</dbReference>
<gene>
    <name evidence="2" type="ORF">H6P81_004954</name>
</gene>
<reference evidence="2 3" key="1">
    <citation type="submission" date="2021-07" db="EMBL/GenBank/DDBJ databases">
        <title>The Aristolochia fimbriata genome: insights into angiosperm evolution, floral development and chemical biosynthesis.</title>
        <authorList>
            <person name="Jiao Y."/>
        </authorList>
    </citation>
    <scope>NUCLEOTIDE SEQUENCE [LARGE SCALE GENOMIC DNA]</scope>
    <source>
        <strain evidence="2">IBCAS-2021</strain>
        <tissue evidence="2">Leaf</tissue>
    </source>
</reference>
<evidence type="ECO:0000256" key="1">
    <source>
        <dbReference type="SAM" id="MobiDB-lite"/>
    </source>
</evidence>